<feature type="region of interest" description="Disordered" evidence="1">
    <location>
        <begin position="1198"/>
        <end position="1231"/>
    </location>
</feature>
<proteinExistence type="predicted"/>
<feature type="compositionally biased region" description="Basic and acidic residues" evidence="1">
    <location>
        <begin position="1198"/>
        <end position="1214"/>
    </location>
</feature>
<evidence type="ECO:0000313" key="2">
    <source>
        <dbReference type="EMBL" id="CAI3988880.1"/>
    </source>
</evidence>
<feature type="compositionally biased region" description="Basic and acidic residues" evidence="1">
    <location>
        <begin position="1467"/>
        <end position="1483"/>
    </location>
</feature>
<feature type="non-terminal residue" evidence="2">
    <location>
        <position position="2262"/>
    </location>
</feature>
<feature type="compositionally biased region" description="Polar residues" evidence="1">
    <location>
        <begin position="1899"/>
        <end position="1909"/>
    </location>
</feature>
<feature type="region of interest" description="Disordered" evidence="1">
    <location>
        <begin position="1890"/>
        <end position="1909"/>
    </location>
</feature>
<protein>
    <submittedName>
        <fullName evidence="2">Uncharacterized protein</fullName>
    </submittedName>
</protein>
<dbReference type="EMBL" id="CAMXCT010001311">
    <property type="protein sequence ID" value="CAI3988880.1"/>
    <property type="molecule type" value="Genomic_DNA"/>
</dbReference>
<feature type="compositionally biased region" description="Acidic residues" evidence="1">
    <location>
        <begin position="2169"/>
        <end position="2188"/>
    </location>
</feature>
<keyword evidence="4" id="KW-1185">Reference proteome</keyword>
<feature type="region of interest" description="Disordered" evidence="1">
    <location>
        <begin position="1467"/>
        <end position="1551"/>
    </location>
</feature>
<feature type="compositionally biased region" description="Low complexity" evidence="1">
    <location>
        <begin position="1250"/>
        <end position="1267"/>
    </location>
</feature>
<name>A0A9P1FW24_9DINO</name>
<feature type="compositionally biased region" description="Polar residues" evidence="1">
    <location>
        <begin position="2030"/>
        <end position="2039"/>
    </location>
</feature>
<gene>
    <name evidence="2" type="ORF">C1SCF055_LOCUS15996</name>
</gene>
<dbReference type="EMBL" id="CAMXCT030001311">
    <property type="protein sequence ID" value="CAL4776192.1"/>
    <property type="molecule type" value="Genomic_DNA"/>
</dbReference>
<accession>A0A9P1FW24</accession>
<feature type="compositionally biased region" description="Basic and acidic residues" evidence="1">
    <location>
        <begin position="2043"/>
        <end position="2087"/>
    </location>
</feature>
<feature type="compositionally biased region" description="Basic and acidic residues" evidence="1">
    <location>
        <begin position="2119"/>
        <end position="2128"/>
    </location>
</feature>
<feature type="compositionally biased region" description="Basic and acidic residues" evidence="1">
    <location>
        <begin position="1491"/>
        <end position="1505"/>
    </location>
</feature>
<feature type="compositionally biased region" description="Polar residues" evidence="1">
    <location>
        <begin position="1215"/>
        <end position="1229"/>
    </location>
</feature>
<sequence length="2262" mass="247313">PSCALDLNFPIGSEAAAESAPASEAETLSCASEAEGGGWSYAPAETLHGPGHAQWLVGQRSPPTLGVGVELLPGGQEDARALLEVKKSSGIFLACLQTSSRRSYAYASTSRYQYRCFARTEAPTLRFPALHPLGVRYCKKLIYATNLLSGSTYTVFRGSLGIEAAIRKHFNAKAMEAAQNHDKVVEVVVGEVSGQRVEFYLVLRDSNVPQSIHLRAADRFHLAMNTAVKLATGYDATTQTKELFVVEEWSTRVSGAISDLSSTVRSQARALEDEDVVGELLGQSAEKELTTDVRVLPTVSMGKGHLTEDLQSDQFRQQARRIALDTVVGGTEAKLAEAVQINMVDLCQDVVMDLKDGDDGAIAGAITDASEYRSSMSEELMPEPERALLDDRNRESDRLGVWAEGCPCSNMSFEVLSGSRPSNRTAEPEDGTLETTSLVRIAERSVEGRHAMINKITKKAPRHLMGLRPSPALNVVLAGFSDSDVAKLIYRDNIKVKHGGRKRLADEISTKPPVASLRANKDALKDRDEAEPLSKALVAYLLEVGIQQPSLSSMALEDDRPPDSMALFLRFATAGAFWDHSSFFVNPDDDALQSLLDERLVAKKPGSDIDTFNITTFGLQALQVTQSFSQSSKLSEFVPDSSAMTVSGDFSLILELTKKGWNFEYDQELDANSDGDAADDNEFEFHDDNESDNELFFSDGDNGDWGLDDQPHDSYPRNPRETNHAQSNGAVVISDSDSDNDFGHTNMNPDDENLGTPVPPAPSPPSPENLPGPARPAVPMPPPPMPPPAEQVVAGVVHNPEDRWYQGSDNPTEVQCGFDMQQAPGETLEVIPSELPSREELEEQLTFHLATKGRVSVENAENGSMPTASSGRSGTGTAGSDDVNPGGHVNTMAVPGRDTHDTFLPTLLTPRADIHAGAMAVGAVEFKCQSGVEVDDVYEADNQPRAGILTEKGLNPGDGKVIVNTSSDTDQNCRKVLASLDKESLTPLGHKMAWDADTASTRKRLTDCIWHECAPRFPLDTVTEYEKGVAESVQAVPESEEDDRQTAPAGERLDFQSLSIAGTMWLLRAPVSGATTDVDPSERWLLNLCGCHQVSRDAMFQQASKARNAQELMVELQTMEKNRPEEFLEHLANFSEECPGQGRGRKRKTWDFARIKSLNQAGLDEPAAEQLWNKQFASKDVRKDQVWRIWVPMDDGSKTASYEDRSILHERCDEQQNPSERTMQQQKETAASLFQDLEEEESIVPSISLAAPAGRGASGPASSQGPKGTKGNSKNIVPESQHPSSRQAAATKPAVEASRQRSKTMKDFKNAELGMKKALEAGENVLQNVALKVHSGDQEAVDSDASLELLRRRLDLLRCAMDLSTGKDGDSASKDLLKRCLEDPYLKELQMNLLADAEGAQCFGKIKWIREKLLDIQPSSARVIELMDQQRTALSVLQRIIKCVEQESESWRTGAAALAKAYAEEERAKKKAEDKVQKDEEKKKVRLAKAAARDEKKKREKEEKAAAAAAAADKKTTEDGDKSDEEAEEGKVSKLRRRRTGTAATDLEPSDPSVLRTLRVSQQLPSTSISDELERFVHQIAQFPAVPAVLRLKKGMTKKILSASPELNPNQINIMSKMLNADAQRFANECSEIWTKDVNKTSSGRLGSPAEGPGEALGLDKQLQCEIDNLIKIECKEDFSDAVLCRNSFADKSWAYGQSLQPPVAEAELTKDVNRIKGVTWCGSRQGSCYTGTLPFGTGALCYQYEGTRLVATVDALEMAKLKHPHVTELMENEEAGISEFIKLLEDVSADFRDLDDTDPNIFEKLGSLRVTYVIAGDILYIPYASIVCEKACGNANSISLRVMSCMMHASQQAQCLFMKRGPACHVYLLSMSQLGRKVKMEMAEKGNTAMDKEGDEGNQAQPVSQNNNPIPDITGDANIIAFAQKVLQEVEEGNLDSNWDLEQVCKKVGEHSQMHTYTNYLLMDQDLQQEEWEWCAPGNDFHEDLIDFLDFVTKSGPKPASNSVNTEGAMTMTMTMTGAHNVEPEVTQSAAASVTENDPNPDAEKDKADDETNAETKDPGPISEKHSETVEPKTKTNDPNVEKKNSACDGETEVVTKTKDAEKTNSDGGGDGETVEVVPDKTLELATKDPPANAEKNNGETETETMAELVTSDKCKDSNTSLNTADAEAMDEDAEESEESEMFENSDPEAVTETKPKDKEKYKNTTAADAGKKPKDLPEDGAISRSPNSKKRKAAEEKVTFKPAQRQGPICEILGLKNTQG</sequence>
<comment type="caution">
    <text evidence="2">The sequence shown here is derived from an EMBL/GenBank/DDBJ whole genome shotgun (WGS) entry which is preliminary data.</text>
</comment>
<evidence type="ECO:0000313" key="3">
    <source>
        <dbReference type="EMBL" id="CAL4776192.1"/>
    </source>
</evidence>
<feature type="compositionally biased region" description="Pro residues" evidence="1">
    <location>
        <begin position="757"/>
        <end position="782"/>
    </location>
</feature>
<feature type="compositionally biased region" description="Basic and acidic residues" evidence="1">
    <location>
        <begin position="2193"/>
        <end position="2204"/>
    </location>
</feature>
<feature type="region of interest" description="Disordered" evidence="1">
    <location>
        <begin position="670"/>
        <end position="782"/>
    </location>
</feature>
<feature type="region of interest" description="Disordered" evidence="1">
    <location>
        <begin position="2030"/>
        <end position="2262"/>
    </location>
</feature>
<reference evidence="3 4" key="2">
    <citation type="submission" date="2024-05" db="EMBL/GenBank/DDBJ databases">
        <authorList>
            <person name="Chen Y."/>
            <person name="Shah S."/>
            <person name="Dougan E. K."/>
            <person name="Thang M."/>
            <person name="Chan C."/>
        </authorList>
    </citation>
    <scope>NUCLEOTIDE SEQUENCE [LARGE SCALE GENOMIC DNA]</scope>
</reference>
<reference evidence="2" key="1">
    <citation type="submission" date="2022-10" db="EMBL/GenBank/DDBJ databases">
        <authorList>
            <person name="Chen Y."/>
            <person name="Dougan E. K."/>
            <person name="Chan C."/>
            <person name="Rhodes N."/>
            <person name="Thang M."/>
        </authorList>
    </citation>
    <scope>NUCLEOTIDE SEQUENCE</scope>
</reference>
<feature type="compositionally biased region" description="Basic and acidic residues" evidence="1">
    <location>
        <begin position="709"/>
        <end position="723"/>
    </location>
</feature>
<feature type="region of interest" description="Disordered" evidence="1">
    <location>
        <begin position="853"/>
        <end position="897"/>
    </location>
</feature>
<dbReference type="EMBL" id="CAMXCT020001311">
    <property type="protein sequence ID" value="CAL1142255.1"/>
    <property type="molecule type" value="Genomic_DNA"/>
</dbReference>
<feature type="compositionally biased region" description="Basic and acidic residues" evidence="1">
    <location>
        <begin position="2095"/>
        <end position="2106"/>
    </location>
</feature>
<organism evidence="2">
    <name type="scientific">Cladocopium goreaui</name>
    <dbReference type="NCBI Taxonomy" id="2562237"/>
    <lineage>
        <taxon>Eukaryota</taxon>
        <taxon>Sar</taxon>
        <taxon>Alveolata</taxon>
        <taxon>Dinophyceae</taxon>
        <taxon>Suessiales</taxon>
        <taxon>Symbiodiniaceae</taxon>
        <taxon>Cladocopium</taxon>
    </lineage>
</organism>
<feature type="region of interest" description="Disordered" evidence="1">
    <location>
        <begin position="1250"/>
        <end position="1303"/>
    </location>
</feature>
<evidence type="ECO:0000256" key="1">
    <source>
        <dbReference type="SAM" id="MobiDB-lite"/>
    </source>
</evidence>
<feature type="compositionally biased region" description="Acidic residues" evidence="1">
    <location>
        <begin position="670"/>
        <end position="682"/>
    </location>
</feature>
<dbReference type="Proteomes" id="UP001152797">
    <property type="component" value="Unassembled WGS sequence"/>
</dbReference>
<evidence type="ECO:0000313" key="4">
    <source>
        <dbReference type="Proteomes" id="UP001152797"/>
    </source>
</evidence>